<dbReference type="InterPro" id="IPR011009">
    <property type="entry name" value="Kinase-like_dom_sf"/>
</dbReference>
<evidence type="ECO:0000256" key="5">
    <source>
        <dbReference type="SAM" id="MobiDB-lite"/>
    </source>
</evidence>
<dbReference type="InterPro" id="IPR017441">
    <property type="entry name" value="Protein_kinase_ATP_BS"/>
</dbReference>
<keyword evidence="2 4" id="KW-0547">Nucleotide-binding</keyword>
<proteinExistence type="predicted"/>
<feature type="binding site" evidence="4">
    <location>
        <position position="41"/>
    </location>
    <ligand>
        <name>ATP</name>
        <dbReference type="ChEBI" id="CHEBI:30616"/>
    </ligand>
</feature>
<dbReference type="SUPFAM" id="SSF56112">
    <property type="entry name" value="Protein kinase-like (PK-like)"/>
    <property type="match status" value="1"/>
</dbReference>
<keyword evidence="8" id="KW-1185">Reference proteome</keyword>
<comment type="caution">
    <text evidence="7">The sequence shown here is derived from an EMBL/GenBank/DDBJ whole genome shotgun (WGS) entry which is preliminary data.</text>
</comment>
<reference evidence="7" key="1">
    <citation type="submission" date="2022-03" db="EMBL/GenBank/DDBJ databases">
        <title>Draft genome sequence of Aduncisulcus paluster, a free-living microaerophilic Fornicata.</title>
        <authorList>
            <person name="Yuyama I."/>
            <person name="Kume K."/>
            <person name="Tamura T."/>
            <person name="Inagaki Y."/>
            <person name="Hashimoto T."/>
        </authorList>
    </citation>
    <scope>NUCLEOTIDE SEQUENCE</scope>
    <source>
        <strain evidence="7">NY0171</strain>
    </source>
</reference>
<evidence type="ECO:0000256" key="3">
    <source>
        <dbReference type="ARBA" id="ARBA00022840"/>
    </source>
</evidence>
<dbReference type="EMBL" id="BQXS01011139">
    <property type="protein sequence ID" value="GKT36086.1"/>
    <property type="molecule type" value="Genomic_DNA"/>
</dbReference>
<feature type="compositionally biased region" description="Basic and acidic residues" evidence="5">
    <location>
        <begin position="400"/>
        <end position="409"/>
    </location>
</feature>
<dbReference type="InterPro" id="IPR008271">
    <property type="entry name" value="Ser/Thr_kinase_AS"/>
</dbReference>
<dbReference type="PROSITE" id="PS00108">
    <property type="entry name" value="PROTEIN_KINASE_ST"/>
    <property type="match status" value="1"/>
</dbReference>
<feature type="compositionally biased region" description="Basic and acidic residues" evidence="5">
    <location>
        <begin position="327"/>
        <end position="342"/>
    </location>
</feature>
<feature type="compositionally biased region" description="Basic and acidic residues" evidence="5">
    <location>
        <begin position="424"/>
        <end position="446"/>
    </location>
</feature>
<organism evidence="7 8">
    <name type="scientific">Aduncisulcus paluster</name>
    <dbReference type="NCBI Taxonomy" id="2918883"/>
    <lineage>
        <taxon>Eukaryota</taxon>
        <taxon>Metamonada</taxon>
        <taxon>Carpediemonas-like organisms</taxon>
        <taxon>Aduncisulcus</taxon>
    </lineage>
</organism>
<feature type="domain" description="Protein kinase" evidence="6">
    <location>
        <begin position="12"/>
        <end position="279"/>
    </location>
</feature>
<dbReference type="EC" id="2.7.11.1" evidence="1"/>
<dbReference type="Gene3D" id="1.10.510.10">
    <property type="entry name" value="Transferase(Phosphotransferase) domain 1"/>
    <property type="match status" value="1"/>
</dbReference>
<feature type="region of interest" description="Disordered" evidence="5">
    <location>
        <begin position="323"/>
        <end position="459"/>
    </location>
</feature>
<evidence type="ECO:0000256" key="2">
    <source>
        <dbReference type="ARBA" id="ARBA00022741"/>
    </source>
</evidence>
<sequence>MLAKGTVLHKKYSIQRCIGRGSFGEVFSGIDLGSKNKVAIKVERADGKRSFLKTELHILKVMQETDAVARYYYAGKHDNHNFVVMEHLGSDLAYLRKKQPEKRFSLYTTLLIGIEMVSCLAQIHKHGFIHRDVKPSNFCIGRSEPYKVFLIDFGMARNMVKDGSFKEARGKIGFRGTSRYASVHAHRQNDLSMVDDLWALFYTLLEFLCGFLPWAIYKDKERIGTVKEKNHDSSILCKGLPVCFKEIMDYLFTLSFTSYPDHEYILQLLKKEFSIHKFRKHSPVKPDLDWVSGSYQHELYDISKSPVFTTEVLEQIQKPSLDALGDFGKDKKDGKERKERSKQTLTLSEPMDRDKDKSEGLEEGRDREGIRMKPRRGTLGGREESRGGGLFGFGRHRRRGSEGMVRREDPDEARDEEYDAEKDESERVARSFVDEEEKSKERKKGSQDPSMERLYYTGESMDRSMKGLAGRSGDITTQIVSVIPETALTMRSEKEKKLNPKRRRCWLCPCFCSDNSRQGNSISDPFESK</sequence>
<feature type="compositionally biased region" description="Basic and acidic residues" evidence="5">
    <location>
        <begin position="350"/>
        <end position="371"/>
    </location>
</feature>
<dbReference type="Pfam" id="PF00069">
    <property type="entry name" value="Pkinase"/>
    <property type="match status" value="1"/>
</dbReference>
<gene>
    <name evidence="7" type="ORF">ADUPG1_009115</name>
</gene>
<keyword evidence="3 4" id="KW-0067">ATP-binding</keyword>
<accession>A0ABQ5KUF1</accession>
<name>A0ABQ5KUF1_9EUKA</name>
<dbReference type="PROSITE" id="PS00107">
    <property type="entry name" value="PROTEIN_KINASE_ATP"/>
    <property type="match status" value="1"/>
</dbReference>
<evidence type="ECO:0000256" key="4">
    <source>
        <dbReference type="PROSITE-ProRule" id="PRU10141"/>
    </source>
</evidence>
<dbReference type="PANTHER" id="PTHR11909">
    <property type="entry name" value="CASEIN KINASE-RELATED"/>
    <property type="match status" value="1"/>
</dbReference>
<dbReference type="InterPro" id="IPR050235">
    <property type="entry name" value="CK1_Ser-Thr_kinase"/>
</dbReference>
<evidence type="ECO:0000313" key="7">
    <source>
        <dbReference type="EMBL" id="GKT36086.1"/>
    </source>
</evidence>
<evidence type="ECO:0000313" key="8">
    <source>
        <dbReference type="Proteomes" id="UP001057375"/>
    </source>
</evidence>
<feature type="compositionally biased region" description="Acidic residues" evidence="5">
    <location>
        <begin position="410"/>
        <end position="423"/>
    </location>
</feature>
<dbReference type="InterPro" id="IPR000719">
    <property type="entry name" value="Prot_kinase_dom"/>
</dbReference>
<dbReference type="Proteomes" id="UP001057375">
    <property type="component" value="Unassembled WGS sequence"/>
</dbReference>
<evidence type="ECO:0000259" key="6">
    <source>
        <dbReference type="PROSITE" id="PS50011"/>
    </source>
</evidence>
<protein>
    <recommendedName>
        <fullName evidence="1">non-specific serine/threonine protein kinase</fullName>
        <ecNumber evidence="1">2.7.11.1</ecNumber>
    </recommendedName>
</protein>
<dbReference type="PROSITE" id="PS50011">
    <property type="entry name" value="PROTEIN_KINASE_DOM"/>
    <property type="match status" value="1"/>
</dbReference>
<evidence type="ECO:0000256" key="1">
    <source>
        <dbReference type="ARBA" id="ARBA00012513"/>
    </source>
</evidence>
<dbReference type="SMART" id="SM00220">
    <property type="entry name" value="S_TKc"/>
    <property type="match status" value="1"/>
</dbReference>